<feature type="non-terminal residue" evidence="1">
    <location>
        <position position="1"/>
    </location>
</feature>
<evidence type="ECO:0000313" key="1">
    <source>
        <dbReference type="EMBL" id="KAJ5215245.1"/>
    </source>
</evidence>
<gene>
    <name evidence="1" type="ORF">N7498_001652</name>
</gene>
<proteinExistence type="predicted"/>
<dbReference type="AlphaFoldDB" id="A0A9W9N8J2"/>
<dbReference type="OrthoDB" id="6105938at2759"/>
<dbReference type="Proteomes" id="UP001150904">
    <property type="component" value="Unassembled WGS sequence"/>
</dbReference>
<protein>
    <submittedName>
        <fullName evidence="1">Uncharacterized protein</fullName>
    </submittedName>
</protein>
<dbReference type="PANTHER" id="PTHR38846:SF1">
    <property type="entry name" value="C3H1-TYPE DOMAIN-CONTAINING PROTEIN"/>
    <property type="match status" value="1"/>
</dbReference>
<reference evidence="1" key="1">
    <citation type="submission" date="2022-12" db="EMBL/GenBank/DDBJ databases">
        <authorList>
            <person name="Petersen C."/>
        </authorList>
    </citation>
    <scope>NUCLEOTIDE SEQUENCE</scope>
    <source>
        <strain evidence="1">IBT 15544</strain>
    </source>
</reference>
<evidence type="ECO:0000313" key="2">
    <source>
        <dbReference type="Proteomes" id="UP001150904"/>
    </source>
</evidence>
<name>A0A9W9N8J2_9EURO</name>
<organism evidence="1 2">
    <name type="scientific">Penicillium cinerascens</name>
    <dbReference type="NCBI Taxonomy" id="70096"/>
    <lineage>
        <taxon>Eukaryota</taxon>
        <taxon>Fungi</taxon>
        <taxon>Dikarya</taxon>
        <taxon>Ascomycota</taxon>
        <taxon>Pezizomycotina</taxon>
        <taxon>Eurotiomycetes</taxon>
        <taxon>Eurotiomycetidae</taxon>
        <taxon>Eurotiales</taxon>
        <taxon>Aspergillaceae</taxon>
        <taxon>Penicillium</taxon>
    </lineage>
</organism>
<dbReference type="RefSeq" id="XP_058311058.1">
    <property type="nucleotide sequence ID" value="XM_058448714.1"/>
</dbReference>
<dbReference type="GeneID" id="83176015"/>
<keyword evidence="2" id="KW-1185">Reference proteome</keyword>
<dbReference type="EMBL" id="JAPQKR010000005">
    <property type="protein sequence ID" value="KAJ5215245.1"/>
    <property type="molecule type" value="Genomic_DNA"/>
</dbReference>
<dbReference type="PANTHER" id="PTHR38846">
    <property type="entry name" value="C3H1-TYPE DOMAIN-CONTAINING PROTEIN"/>
    <property type="match status" value="1"/>
</dbReference>
<accession>A0A9W9N8J2</accession>
<sequence>GKVIIFASEFNIHYGSNATKLENWQVLCFELGICHSIESISKCRKALGSVHVNLVNLVDSRRTGQKVEQFPSVAALRKYTREMNKIFPRSAAKEDGFLKALLRVIY</sequence>
<comment type="caution">
    <text evidence="1">The sequence shown here is derived from an EMBL/GenBank/DDBJ whole genome shotgun (WGS) entry which is preliminary data.</text>
</comment>
<reference evidence="1" key="2">
    <citation type="journal article" date="2023" name="IMA Fungus">
        <title>Comparative genomic study of the Penicillium genus elucidates a diverse pangenome and 15 lateral gene transfer events.</title>
        <authorList>
            <person name="Petersen C."/>
            <person name="Sorensen T."/>
            <person name="Nielsen M.R."/>
            <person name="Sondergaard T.E."/>
            <person name="Sorensen J.L."/>
            <person name="Fitzpatrick D.A."/>
            <person name="Frisvad J.C."/>
            <person name="Nielsen K.L."/>
        </authorList>
    </citation>
    <scope>NUCLEOTIDE SEQUENCE</scope>
    <source>
        <strain evidence="1">IBT 15544</strain>
    </source>
</reference>